<evidence type="ECO:0000256" key="1">
    <source>
        <dbReference type="SAM" id="MobiDB-lite"/>
    </source>
</evidence>
<gene>
    <name evidence="2" type="ORF">R3P38DRAFT_2879967</name>
</gene>
<feature type="compositionally biased region" description="Low complexity" evidence="1">
    <location>
        <begin position="216"/>
        <end position="227"/>
    </location>
</feature>
<feature type="compositionally biased region" description="Low complexity" evidence="1">
    <location>
        <begin position="12"/>
        <end position="28"/>
    </location>
</feature>
<feature type="compositionally biased region" description="Basic and acidic residues" evidence="1">
    <location>
        <begin position="245"/>
        <end position="257"/>
    </location>
</feature>
<evidence type="ECO:0000313" key="3">
    <source>
        <dbReference type="Proteomes" id="UP001362999"/>
    </source>
</evidence>
<reference evidence="2 3" key="1">
    <citation type="journal article" date="2024" name="J Genomics">
        <title>Draft genome sequencing and assembly of Favolaschia claudopus CIRM-BRFM 2984 isolated from oak limbs.</title>
        <authorList>
            <person name="Navarro D."/>
            <person name="Drula E."/>
            <person name="Chaduli D."/>
            <person name="Cazenave R."/>
            <person name="Ahrendt S."/>
            <person name="Wang J."/>
            <person name="Lipzen A."/>
            <person name="Daum C."/>
            <person name="Barry K."/>
            <person name="Grigoriev I.V."/>
            <person name="Favel A."/>
            <person name="Rosso M.N."/>
            <person name="Martin F."/>
        </authorList>
    </citation>
    <scope>NUCLEOTIDE SEQUENCE [LARGE SCALE GENOMIC DNA]</scope>
    <source>
        <strain evidence="2 3">CIRM-BRFM 2984</strain>
    </source>
</reference>
<dbReference type="EMBL" id="JAWWNJ010000011">
    <property type="protein sequence ID" value="KAK7044648.1"/>
    <property type="molecule type" value="Genomic_DNA"/>
</dbReference>
<dbReference type="Gene3D" id="3.30.40.10">
    <property type="entry name" value="Zinc/RING finger domain, C3HC4 (zinc finger)"/>
    <property type="match status" value="1"/>
</dbReference>
<dbReference type="AlphaFoldDB" id="A0AAW0CWX4"/>
<keyword evidence="3" id="KW-1185">Reference proteome</keyword>
<dbReference type="Proteomes" id="UP001362999">
    <property type="component" value="Unassembled WGS sequence"/>
</dbReference>
<feature type="compositionally biased region" description="Pro residues" evidence="1">
    <location>
        <begin position="1"/>
        <end position="11"/>
    </location>
</feature>
<sequence>MSRRPVPPQNPPNRAVYAPPSAHPAASPTLVYQPPPLPHPGHRNYTPHPGYSGAYAAPARSPADAFEYLSQQIAQLVDVTLTNQAQNDGRLNRMENTIQRLIVESSSARAESRRHIVDIATLLQHSHDLGDARLHRIENMMGMGSNDPEPKEEKTLLHRFDLLSYAVEELLERVRDPEANLLEGPLHHDMATSPLKGMYADAAVVPKTPSPKRRLSSVAVGSSPSSPDQDIFSENRTNSTMVATDESRPSKEWPDGARDEVQSDIFGDMVARNIPKSTFASASPVTRALVPANWDRSPSPEEALVFSPDNSLEGMQAYSALPNQSTEDGTIASLRRASTMRHSVPLTSTSFAPVPEATLGSPAQSRLSTPNDHDSRSLSPDDVEPPSPMPDDPSPTFYEPPADHIPRLDALDEDFPSLSAIARSSRSTTMEPDDEAGQRSPSAETLQEELSVLNMMSPRETDPHSDLPSSPIPPQSEVSHSPVPSSVTPSPMRPRTQTIQTPPRLTLVIPDPVSPTSGGPRPEELFDTFMSPLSPSEASRDSSPASDQSDSEDEEEQAPEPQSSMDRPTTSVLRLAPSTPHTKKRKSDGDGEEAEQTPDSSGSSSSSSVAPERPPPSKRSRPDPSTSTASTSRTSKAAAGKGKKRRTKKVKAEGETVLWPAMTSQADAAPDFSGKFIGCEAEGCNRWYHCTCMGVGPGDPRLEDTFICPFCVASSSSPYAGRRRRWVGRAV</sequence>
<name>A0AAW0CWX4_9AGAR</name>
<evidence type="ECO:0008006" key="4">
    <source>
        <dbReference type="Google" id="ProtNLM"/>
    </source>
</evidence>
<feature type="region of interest" description="Disordered" evidence="1">
    <location>
        <begin position="339"/>
        <end position="408"/>
    </location>
</feature>
<feature type="compositionally biased region" description="Polar residues" evidence="1">
    <location>
        <begin position="361"/>
        <end position="370"/>
    </location>
</feature>
<proteinExistence type="predicted"/>
<feature type="region of interest" description="Disordered" evidence="1">
    <location>
        <begin position="1"/>
        <end position="52"/>
    </location>
</feature>
<feature type="compositionally biased region" description="Low complexity" evidence="1">
    <location>
        <begin position="475"/>
        <end position="490"/>
    </location>
</feature>
<protein>
    <recommendedName>
        <fullName evidence="4">Zinc finger PHD-type domain-containing protein</fullName>
    </recommendedName>
</protein>
<feature type="region of interest" description="Disordered" evidence="1">
    <location>
        <begin position="206"/>
        <end position="257"/>
    </location>
</feature>
<feature type="compositionally biased region" description="Low complexity" evidence="1">
    <location>
        <begin position="598"/>
        <end position="611"/>
    </location>
</feature>
<feature type="compositionally biased region" description="Low complexity" evidence="1">
    <location>
        <begin position="623"/>
        <end position="640"/>
    </location>
</feature>
<accession>A0AAW0CWX4</accession>
<feature type="compositionally biased region" description="Acidic residues" evidence="1">
    <location>
        <begin position="549"/>
        <end position="558"/>
    </location>
</feature>
<dbReference type="SUPFAM" id="SSF57903">
    <property type="entry name" value="FYVE/PHD zinc finger"/>
    <property type="match status" value="1"/>
</dbReference>
<feature type="region of interest" description="Disordered" evidence="1">
    <location>
        <begin position="421"/>
        <end position="653"/>
    </location>
</feature>
<organism evidence="2 3">
    <name type="scientific">Favolaschia claudopus</name>
    <dbReference type="NCBI Taxonomy" id="2862362"/>
    <lineage>
        <taxon>Eukaryota</taxon>
        <taxon>Fungi</taxon>
        <taxon>Dikarya</taxon>
        <taxon>Basidiomycota</taxon>
        <taxon>Agaricomycotina</taxon>
        <taxon>Agaricomycetes</taxon>
        <taxon>Agaricomycetidae</taxon>
        <taxon>Agaricales</taxon>
        <taxon>Marasmiineae</taxon>
        <taxon>Mycenaceae</taxon>
        <taxon>Favolaschia</taxon>
    </lineage>
</organism>
<feature type="compositionally biased region" description="Polar residues" evidence="1">
    <location>
        <begin position="232"/>
        <end position="242"/>
    </location>
</feature>
<dbReference type="InterPro" id="IPR011011">
    <property type="entry name" value="Znf_FYVE_PHD"/>
</dbReference>
<comment type="caution">
    <text evidence="2">The sequence shown here is derived from an EMBL/GenBank/DDBJ whole genome shotgun (WGS) entry which is preliminary data.</text>
</comment>
<dbReference type="InterPro" id="IPR013083">
    <property type="entry name" value="Znf_RING/FYVE/PHD"/>
</dbReference>
<evidence type="ECO:0000313" key="2">
    <source>
        <dbReference type="EMBL" id="KAK7044648.1"/>
    </source>
</evidence>